<dbReference type="PANTHER" id="PTHR37825">
    <property type="entry name" value="TRNA(MET) CYTIDINE ACETATE LIGASE"/>
    <property type="match status" value="1"/>
</dbReference>
<dbReference type="GO" id="GO:0005737">
    <property type="term" value="C:cytoplasm"/>
    <property type="evidence" value="ECO:0007669"/>
    <property type="project" value="UniProtKB-SubCell"/>
</dbReference>
<comment type="subcellular location">
    <subcellularLocation>
        <location evidence="3">Cytoplasm</location>
    </subcellularLocation>
</comment>
<gene>
    <name evidence="3" type="primary">tmcAL</name>
    <name evidence="4" type="ORF">BKP35_15000</name>
</gene>
<accession>A0A1S2LBK7</accession>
<keyword evidence="3" id="KW-0067">ATP-binding</keyword>
<dbReference type="Gene3D" id="3.40.50.620">
    <property type="entry name" value="HUPs"/>
    <property type="match status" value="1"/>
</dbReference>
<dbReference type="RefSeq" id="WP_071314180.1">
    <property type="nucleotide sequence ID" value="NZ_MLQQ01000042.1"/>
</dbReference>
<comment type="similarity">
    <text evidence="3">Belongs to the TmcAL family.</text>
</comment>
<comment type="catalytic activity">
    <reaction evidence="3">
        <text>cytidine(34) in elongator tRNA(Met) + acetate + ATP = N(4)-acetylcytidine(34) in elongator tRNA(Met) + AMP + diphosphate</text>
        <dbReference type="Rhea" id="RHEA:58144"/>
        <dbReference type="Rhea" id="RHEA-COMP:10693"/>
        <dbReference type="Rhea" id="RHEA-COMP:10694"/>
        <dbReference type="ChEBI" id="CHEBI:30089"/>
        <dbReference type="ChEBI" id="CHEBI:30616"/>
        <dbReference type="ChEBI" id="CHEBI:33019"/>
        <dbReference type="ChEBI" id="CHEBI:74900"/>
        <dbReference type="ChEBI" id="CHEBI:82748"/>
        <dbReference type="ChEBI" id="CHEBI:456215"/>
    </reaction>
</comment>
<comment type="caution">
    <text evidence="3">Lacks conserved residue(s) required for the propagation of feature annotation.</text>
</comment>
<dbReference type="Pfam" id="PF05636">
    <property type="entry name" value="HIGH_NTase1"/>
    <property type="match status" value="1"/>
</dbReference>
<dbReference type="GO" id="GO:0006400">
    <property type="term" value="P:tRNA modification"/>
    <property type="evidence" value="ECO:0007669"/>
    <property type="project" value="UniProtKB-UniRule"/>
</dbReference>
<proteinExistence type="inferred from homology"/>
<feature type="binding site" evidence="3">
    <location>
        <position position="101"/>
    </location>
    <ligand>
        <name>ATP</name>
        <dbReference type="ChEBI" id="CHEBI:30616"/>
    </ligand>
</feature>
<dbReference type="InterPro" id="IPR014729">
    <property type="entry name" value="Rossmann-like_a/b/a_fold"/>
</dbReference>
<evidence type="ECO:0000313" key="4">
    <source>
        <dbReference type="EMBL" id="OIJ09791.1"/>
    </source>
</evidence>
<evidence type="ECO:0000256" key="3">
    <source>
        <dbReference type="HAMAP-Rule" id="MF_01539"/>
    </source>
</evidence>
<evidence type="ECO:0000256" key="2">
    <source>
        <dbReference type="ARBA" id="ARBA00022694"/>
    </source>
</evidence>
<dbReference type="AlphaFoldDB" id="A0A1S2LBK7"/>
<dbReference type="PANTHER" id="PTHR37825:SF1">
    <property type="entry name" value="TRNA(MET) CYTIDINE ACETATE LIGASE"/>
    <property type="match status" value="1"/>
</dbReference>
<dbReference type="HAMAP" id="MF_01539">
    <property type="entry name" value="TmcAL"/>
    <property type="match status" value="1"/>
</dbReference>
<dbReference type="NCBIfam" id="NF010191">
    <property type="entry name" value="PRK13670.1"/>
    <property type="match status" value="1"/>
</dbReference>
<dbReference type="GO" id="GO:0005524">
    <property type="term" value="F:ATP binding"/>
    <property type="evidence" value="ECO:0007669"/>
    <property type="project" value="UniProtKB-KW"/>
</dbReference>
<dbReference type="EMBL" id="MLQQ01000042">
    <property type="protein sequence ID" value="OIJ09791.1"/>
    <property type="molecule type" value="Genomic_DNA"/>
</dbReference>
<dbReference type="GO" id="GO:0016879">
    <property type="term" value="F:ligase activity, forming carbon-nitrogen bonds"/>
    <property type="evidence" value="ECO:0007669"/>
    <property type="project" value="UniProtKB-UniRule"/>
</dbReference>
<reference evidence="4 5" key="1">
    <citation type="submission" date="2016-10" db="EMBL/GenBank/DDBJ databases">
        <title>Draft genome sequences of four alkaliphilic bacteria belonging to the Anaerobacillus genus.</title>
        <authorList>
            <person name="Bassil N.M."/>
            <person name="Lloyd J.R."/>
        </authorList>
    </citation>
    <scope>NUCLEOTIDE SEQUENCE [LARGE SCALE GENOMIC DNA]</scope>
    <source>
        <strain evidence="4 5">DSM 15340</strain>
    </source>
</reference>
<comment type="caution">
    <text evidence="4">The sequence shown here is derived from an EMBL/GenBank/DDBJ whole genome shotgun (WGS) entry which is preliminary data.</text>
</comment>
<keyword evidence="3" id="KW-0963">Cytoplasm</keyword>
<dbReference type="EC" id="6.3.4.-" evidence="3"/>
<sequence length="403" mass="45794">MNVTGIVVEYNPFHNGHALHARQSKIKTNADIIVAVMSGNFLQRGEPALISKWARTKMALAAGVDIVVELPYVFATQHAEVFAQGAISILKEIGANAVCFGSESGEISDFTSLSTFIKEHEKTYSTFIKEALKEGYSYPKASALAFKKLDQQHEVIDLSLPNNILGYHYVKAISEQGAQITPFTIKRTNAQYHDQEIPEHSIASATSIRETLIKKNKQLTAIEHVVPKTTYNELKNYTNMYDGFQNWEQLYPFLKYKVLTADLSQLQSIYEAEEGLENRLKNIITNTISFQQLMEQLKTKRYTWTRLQRFCLHTLTNTTKEDMSIRENTCPYIRILGMTNNGRNYMSTQKKKLGVPLISTISKLDHPFIYIESRATSCYSLGYPSSVQKKLIKEEYAHPPIIV</sequence>
<name>A0A1S2LBK7_9BACI</name>
<dbReference type="Proteomes" id="UP000180098">
    <property type="component" value="Unassembled WGS sequence"/>
</dbReference>
<evidence type="ECO:0000313" key="5">
    <source>
        <dbReference type="Proteomes" id="UP000180098"/>
    </source>
</evidence>
<feature type="binding site" evidence="3">
    <location>
        <begin position="7"/>
        <end position="20"/>
    </location>
    <ligand>
        <name>ATP</name>
        <dbReference type="ChEBI" id="CHEBI:30616"/>
    </ligand>
</feature>
<keyword evidence="1 3" id="KW-0436">Ligase</keyword>
<dbReference type="InterPro" id="IPR008513">
    <property type="entry name" value="tRNA(Met)_cyd_acetate_ligase"/>
</dbReference>
<evidence type="ECO:0000256" key="1">
    <source>
        <dbReference type="ARBA" id="ARBA00022598"/>
    </source>
</evidence>
<dbReference type="OrthoDB" id="9769796at2"/>
<keyword evidence="2 3" id="KW-0819">tRNA processing</keyword>
<feature type="binding site" evidence="3">
    <location>
        <position position="187"/>
    </location>
    <ligand>
        <name>ATP</name>
        <dbReference type="ChEBI" id="CHEBI:30616"/>
    </ligand>
</feature>
<feature type="binding site" evidence="3">
    <location>
        <position position="162"/>
    </location>
    <ligand>
        <name>ATP</name>
        <dbReference type="ChEBI" id="CHEBI:30616"/>
    </ligand>
</feature>
<organism evidence="4 5">
    <name type="scientific">Anaerobacillus arseniciselenatis</name>
    <dbReference type="NCBI Taxonomy" id="85682"/>
    <lineage>
        <taxon>Bacteria</taxon>
        <taxon>Bacillati</taxon>
        <taxon>Bacillota</taxon>
        <taxon>Bacilli</taxon>
        <taxon>Bacillales</taxon>
        <taxon>Bacillaceae</taxon>
        <taxon>Anaerobacillus</taxon>
    </lineage>
</organism>
<comment type="function">
    <text evidence="3">Catalyzes the formation of N(4)-acetylcytidine (ac(4)C) at the wobble position of elongator tRNA(Met), using acetate and ATP as substrates. First activates an acetate ion to form acetyladenylate (Ac-AMP) and then transfers the acetyl group to tRNA to form ac(4)C34.</text>
</comment>
<keyword evidence="3" id="KW-0820">tRNA-binding</keyword>
<keyword evidence="3" id="KW-0547">Nucleotide-binding</keyword>
<protein>
    <recommendedName>
        <fullName evidence="3">tRNA(Met) cytidine acetate ligase</fullName>
        <ecNumber evidence="3">6.3.4.-</ecNumber>
    </recommendedName>
</protein>
<keyword evidence="3" id="KW-0694">RNA-binding</keyword>
<dbReference type="GO" id="GO:0000049">
    <property type="term" value="F:tRNA binding"/>
    <property type="evidence" value="ECO:0007669"/>
    <property type="project" value="UniProtKB-KW"/>
</dbReference>
<keyword evidence="5" id="KW-1185">Reference proteome</keyword>
<dbReference type="SUPFAM" id="SSF52374">
    <property type="entry name" value="Nucleotidylyl transferase"/>
    <property type="match status" value="1"/>
</dbReference>